<sequence length="100" mass="12039">MLLIRLFSRTFVTIKTNESKYKTIVIKEIPKHLKENDIIELDSSKYLDINNSINSDIKNIKIKLVKLIKKKIDIIRFKRRKRLTRRVGYNQHIGYFHIIN</sequence>
<organism evidence="1">
    <name type="scientific">uncultured microorganism</name>
    <dbReference type="NCBI Taxonomy" id="358574"/>
    <lineage>
        <taxon>unclassified sequences</taxon>
        <taxon>environmental samples</taxon>
    </lineage>
</organism>
<reference evidence="1" key="1">
    <citation type="journal article" date="2014" name="PLoS ONE">
        <title>An unclassified microorganism: novel pathogen candidate lurking in human airways.</title>
        <authorList>
            <person name="Fukuda K."/>
            <person name="Yatera K."/>
            <person name="Ogawa M."/>
            <person name="Kawanami T."/>
            <person name="Yamasaki K."/>
            <person name="Noguchi S."/>
            <person name="Murphy R.S."/>
            <person name="Mukae H."/>
            <person name="Taniguchi H."/>
        </authorList>
    </citation>
    <scope>NUCLEOTIDE SEQUENCE</scope>
    <source>
        <strain evidence="1">IOLA-A4PG</strain>
    </source>
</reference>
<dbReference type="EMBL" id="AB828323">
    <property type="protein sequence ID" value="BAP19093.1"/>
    <property type="molecule type" value="Genomic_DNA"/>
</dbReference>
<accession>A0A077JJH1</accession>
<dbReference type="AlphaFoldDB" id="A0A077JJH1"/>
<evidence type="ECO:0008006" key="2">
    <source>
        <dbReference type="Google" id="ProtNLM"/>
    </source>
</evidence>
<proteinExistence type="predicted"/>
<evidence type="ECO:0000313" key="1">
    <source>
        <dbReference type="EMBL" id="BAP19093.1"/>
    </source>
</evidence>
<protein>
    <recommendedName>
        <fullName evidence="2">50S ribosomal protein L21</fullName>
    </recommendedName>
</protein>
<name>A0A077JJH1_9ZZZZ</name>